<dbReference type="EMBL" id="BARU01010212">
    <property type="protein sequence ID" value="GAH45924.1"/>
    <property type="molecule type" value="Genomic_DNA"/>
</dbReference>
<proteinExistence type="predicted"/>
<reference evidence="1" key="1">
    <citation type="journal article" date="2014" name="Front. Microbiol.">
        <title>High frequency of phylogenetically diverse reductive dehalogenase-homologous genes in deep subseafloor sedimentary metagenomes.</title>
        <authorList>
            <person name="Kawai M."/>
            <person name="Futagami T."/>
            <person name="Toyoda A."/>
            <person name="Takaki Y."/>
            <person name="Nishi S."/>
            <person name="Hori S."/>
            <person name="Arai W."/>
            <person name="Tsubouchi T."/>
            <person name="Morono Y."/>
            <person name="Uchiyama I."/>
            <person name="Ito T."/>
            <person name="Fujiyama A."/>
            <person name="Inagaki F."/>
            <person name="Takami H."/>
        </authorList>
    </citation>
    <scope>NUCLEOTIDE SEQUENCE</scope>
    <source>
        <strain evidence="1">Expedition CK06-06</strain>
    </source>
</reference>
<organism evidence="1">
    <name type="scientific">marine sediment metagenome</name>
    <dbReference type="NCBI Taxonomy" id="412755"/>
    <lineage>
        <taxon>unclassified sequences</taxon>
        <taxon>metagenomes</taxon>
        <taxon>ecological metagenomes</taxon>
    </lineage>
</organism>
<protein>
    <submittedName>
        <fullName evidence="1">Uncharacterized protein</fullName>
    </submittedName>
</protein>
<feature type="non-terminal residue" evidence="1">
    <location>
        <position position="1"/>
    </location>
</feature>
<evidence type="ECO:0000313" key="1">
    <source>
        <dbReference type="EMBL" id="GAH45924.1"/>
    </source>
</evidence>
<accession>X1GWC8</accession>
<comment type="caution">
    <text evidence="1">The sequence shown here is derived from an EMBL/GenBank/DDBJ whole genome shotgun (WGS) entry which is preliminary data.</text>
</comment>
<gene>
    <name evidence="1" type="ORF">S03H2_19541</name>
</gene>
<sequence>LKPGEKAVKIGAKTYCVPCARGGNPGNDEEEAKRELGEFLEQLPFMPEKGEPLPEYVYEALKPEFVTAVMKPSISSYGRELADRVALDVALFLKGGNFEIVGKLEESGWSSEDIAYDAKIRHKPTNTEWGVEVWTPFDWRKPETYKDGYVVFLPAGKRISEGRWEIMPEERWETDEFSLTFKGGEEASRIIGEWFRRQ</sequence>
<dbReference type="AlphaFoldDB" id="X1GWC8"/>
<name>X1GWC8_9ZZZZ</name>